<dbReference type="InterPro" id="IPR045864">
    <property type="entry name" value="aa-tRNA-synth_II/BPL/LPL"/>
</dbReference>
<evidence type="ECO:0000313" key="2">
    <source>
        <dbReference type="Proteomes" id="UP001164929"/>
    </source>
</evidence>
<sequence>MDSSNTPCKLLLCGKSSAENEIAKSSMNNNTLKLPDNVEISTLLHSEILDEPQQNEESFSLSRLMNSLSTNLFGRLLIWSPLLPSTHDLVSNNFGELPIGTVCIADVQYKGRGRSKNV</sequence>
<dbReference type="GO" id="GO:0005737">
    <property type="term" value="C:cytoplasm"/>
    <property type="evidence" value="ECO:0007669"/>
    <property type="project" value="TreeGrafter"/>
</dbReference>
<accession>A0AAD6QXJ5</accession>
<dbReference type="EMBL" id="JAQIZT010000005">
    <property type="protein sequence ID" value="KAJ6997807.1"/>
    <property type="molecule type" value="Genomic_DNA"/>
</dbReference>
<dbReference type="GO" id="GO:0004077">
    <property type="term" value="F:biotin--[biotin carboxyl-carrier protein] ligase activity"/>
    <property type="evidence" value="ECO:0007669"/>
    <property type="project" value="TreeGrafter"/>
</dbReference>
<proteinExistence type="predicted"/>
<dbReference type="Gene3D" id="3.30.930.10">
    <property type="entry name" value="Bira Bifunctional Protein, Domain 2"/>
    <property type="match status" value="1"/>
</dbReference>
<comment type="caution">
    <text evidence="1">The sequence shown here is derived from an EMBL/GenBank/DDBJ whole genome shotgun (WGS) entry which is preliminary data.</text>
</comment>
<keyword evidence="2" id="KW-1185">Reference proteome</keyword>
<protein>
    <submittedName>
        <fullName evidence="1">Holocarboxylase synthetase 2 family protein</fullName>
    </submittedName>
</protein>
<reference evidence="1" key="1">
    <citation type="journal article" date="2023" name="Mol. Ecol. Resour.">
        <title>Chromosome-level genome assembly of a triploid poplar Populus alba 'Berolinensis'.</title>
        <authorList>
            <person name="Chen S."/>
            <person name="Yu Y."/>
            <person name="Wang X."/>
            <person name="Wang S."/>
            <person name="Zhang T."/>
            <person name="Zhou Y."/>
            <person name="He R."/>
            <person name="Meng N."/>
            <person name="Wang Y."/>
            <person name="Liu W."/>
            <person name="Liu Z."/>
            <person name="Liu J."/>
            <person name="Guo Q."/>
            <person name="Huang H."/>
            <person name="Sederoff R.R."/>
            <person name="Wang G."/>
            <person name="Qu G."/>
            <person name="Chen S."/>
        </authorList>
    </citation>
    <scope>NUCLEOTIDE SEQUENCE</scope>
    <source>
        <strain evidence="1">SC-2020</strain>
    </source>
</reference>
<evidence type="ECO:0000313" key="1">
    <source>
        <dbReference type="EMBL" id="KAJ6997807.1"/>
    </source>
</evidence>
<gene>
    <name evidence="1" type="ORF">NC653_014138</name>
</gene>
<name>A0AAD6QXJ5_9ROSI</name>
<dbReference type="AlphaFoldDB" id="A0AAD6QXJ5"/>
<dbReference type="SUPFAM" id="SSF55681">
    <property type="entry name" value="Class II aaRS and biotin synthetases"/>
    <property type="match status" value="1"/>
</dbReference>
<organism evidence="1 2">
    <name type="scientific">Populus alba x Populus x berolinensis</name>
    <dbReference type="NCBI Taxonomy" id="444605"/>
    <lineage>
        <taxon>Eukaryota</taxon>
        <taxon>Viridiplantae</taxon>
        <taxon>Streptophyta</taxon>
        <taxon>Embryophyta</taxon>
        <taxon>Tracheophyta</taxon>
        <taxon>Spermatophyta</taxon>
        <taxon>Magnoliopsida</taxon>
        <taxon>eudicotyledons</taxon>
        <taxon>Gunneridae</taxon>
        <taxon>Pentapetalae</taxon>
        <taxon>rosids</taxon>
        <taxon>fabids</taxon>
        <taxon>Malpighiales</taxon>
        <taxon>Salicaceae</taxon>
        <taxon>Saliceae</taxon>
        <taxon>Populus</taxon>
    </lineage>
</organism>
<dbReference type="PANTHER" id="PTHR12835">
    <property type="entry name" value="BIOTIN PROTEIN LIGASE"/>
    <property type="match status" value="1"/>
</dbReference>
<dbReference type="Proteomes" id="UP001164929">
    <property type="component" value="Chromosome 5"/>
</dbReference>
<dbReference type="PANTHER" id="PTHR12835:SF5">
    <property type="entry name" value="BIOTIN--PROTEIN LIGASE"/>
    <property type="match status" value="1"/>
</dbReference>